<dbReference type="AlphaFoldDB" id="A0A4U0F7K8"/>
<evidence type="ECO:0000256" key="3">
    <source>
        <dbReference type="ARBA" id="ARBA00022475"/>
    </source>
</evidence>
<dbReference type="PRINTS" id="PR01837">
    <property type="entry name" value="MGTCSAPBPROT"/>
</dbReference>
<evidence type="ECO:0000256" key="7">
    <source>
        <dbReference type="SAM" id="Phobius"/>
    </source>
</evidence>
<dbReference type="RefSeq" id="WP_136779505.1">
    <property type="nucleotide sequence ID" value="NZ_SUPK01000011.1"/>
</dbReference>
<evidence type="ECO:0000259" key="8">
    <source>
        <dbReference type="Pfam" id="PF02308"/>
    </source>
</evidence>
<proteinExistence type="inferred from homology"/>
<reference evidence="9 10" key="1">
    <citation type="submission" date="2019-04" db="EMBL/GenBank/DDBJ databases">
        <title>Cohnella sp. nov., isolated from soil.</title>
        <authorList>
            <person name="Kim W."/>
        </authorList>
    </citation>
    <scope>NUCLEOTIDE SEQUENCE [LARGE SCALE GENOMIC DNA]</scope>
    <source>
        <strain evidence="9 10">CAU 1483</strain>
    </source>
</reference>
<dbReference type="PANTHER" id="PTHR33778:SF1">
    <property type="entry name" value="MAGNESIUM TRANSPORTER YHID-RELATED"/>
    <property type="match status" value="1"/>
</dbReference>
<keyword evidence="4 7" id="KW-0812">Transmembrane</keyword>
<sequence>MTHPEVWQITDWELTLRILSALVIGGLIGLEREFGDHAAGFRTHILVCLGSALIMLLSIYGFSAFVGEQNVRADPARLAAQVISGIGFLGAGTILRNGTSISGLTTAASLWVVAALGLAVGAGFYYGALLTTLLVLISLFVLNKLEKIFSSKRRMIDLTMVLDESAGGIASAMGLLKPFGAVITGLTAVTDPEGKETPIIELQVRMKNMLLEKHPEFLNELRSVKGMKKVSYQLTEGKIRKKAEDSAGHNDMYS</sequence>
<dbReference type="EMBL" id="SUPK01000011">
    <property type="protein sequence ID" value="TJY38962.1"/>
    <property type="molecule type" value="Genomic_DNA"/>
</dbReference>
<dbReference type="GO" id="GO:0005886">
    <property type="term" value="C:plasma membrane"/>
    <property type="evidence" value="ECO:0007669"/>
    <property type="project" value="UniProtKB-SubCell"/>
</dbReference>
<comment type="caution">
    <text evidence="9">The sequence shown here is derived from an EMBL/GenBank/DDBJ whole genome shotgun (WGS) entry which is preliminary data.</text>
</comment>
<evidence type="ECO:0000313" key="9">
    <source>
        <dbReference type="EMBL" id="TJY38962.1"/>
    </source>
</evidence>
<keyword evidence="3" id="KW-1003">Cell membrane</keyword>
<dbReference type="InterPro" id="IPR049177">
    <property type="entry name" value="MgtC_SapB_SrpB_YhiD_N"/>
</dbReference>
<feature type="domain" description="MgtC/SapB/SrpB/YhiD N-terminal" evidence="8">
    <location>
        <begin position="19"/>
        <end position="147"/>
    </location>
</feature>
<evidence type="ECO:0000313" key="10">
    <source>
        <dbReference type="Proteomes" id="UP000309673"/>
    </source>
</evidence>
<dbReference type="OrthoDB" id="9811198at2"/>
<feature type="transmembrane region" description="Helical" evidence="7">
    <location>
        <begin position="14"/>
        <end position="31"/>
    </location>
</feature>
<name>A0A4U0F7K8_9BACL</name>
<evidence type="ECO:0000256" key="5">
    <source>
        <dbReference type="ARBA" id="ARBA00022989"/>
    </source>
</evidence>
<keyword evidence="6 7" id="KW-0472">Membrane</keyword>
<evidence type="ECO:0000256" key="1">
    <source>
        <dbReference type="ARBA" id="ARBA00004651"/>
    </source>
</evidence>
<accession>A0A4U0F7K8</accession>
<organism evidence="9 10">
    <name type="scientific">Cohnella pontilimi</name>
    <dbReference type="NCBI Taxonomy" id="2564100"/>
    <lineage>
        <taxon>Bacteria</taxon>
        <taxon>Bacillati</taxon>
        <taxon>Bacillota</taxon>
        <taxon>Bacilli</taxon>
        <taxon>Bacillales</taxon>
        <taxon>Paenibacillaceae</taxon>
        <taxon>Cohnella</taxon>
    </lineage>
</organism>
<comment type="subcellular location">
    <subcellularLocation>
        <location evidence="1">Cell membrane</location>
        <topology evidence="1">Multi-pass membrane protein</topology>
    </subcellularLocation>
</comment>
<evidence type="ECO:0000256" key="6">
    <source>
        <dbReference type="ARBA" id="ARBA00023136"/>
    </source>
</evidence>
<dbReference type="Pfam" id="PF02308">
    <property type="entry name" value="MgtC"/>
    <property type="match status" value="1"/>
</dbReference>
<dbReference type="InterPro" id="IPR003416">
    <property type="entry name" value="MgtC/SapB/SrpB/YhiD_fam"/>
</dbReference>
<dbReference type="Proteomes" id="UP000309673">
    <property type="component" value="Unassembled WGS sequence"/>
</dbReference>
<keyword evidence="10" id="KW-1185">Reference proteome</keyword>
<keyword evidence="5 7" id="KW-1133">Transmembrane helix</keyword>
<protein>
    <submittedName>
        <fullName evidence="9">MgtC/SapB family protein</fullName>
    </submittedName>
</protein>
<evidence type="ECO:0000256" key="2">
    <source>
        <dbReference type="ARBA" id="ARBA00009298"/>
    </source>
</evidence>
<comment type="similarity">
    <text evidence="2">Belongs to the MgtC/SapB family.</text>
</comment>
<feature type="transmembrane region" description="Helical" evidence="7">
    <location>
        <begin position="78"/>
        <end position="95"/>
    </location>
</feature>
<evidence type="ECO:0000256" key="4">
    <source>
        <dbReference type="ARBA" id="ARBA00022692"/>
    </source>
</evidence>
<feature type="transmembrane region" description="Helical" evidence="7">
    <location>
        <begin position="126"/>
        <end position="145"/>
    </location>
</feature>
<gene>
    <name evidence="9" type="ORF">E5161_19220</name>
</gene>
<dbReference type="PANTHER" id="PTHR33778">
    <property type="entry name" value="PROTEIN MGTC"/>
    <property type="match status" value="1"/>
</dbReference>
<feature type="transmembrane region" description="Helical" evidence="7">
    <location>
        <begin position="43"/>
        <end position="66"/>
    </location>
</feature>